<feature type="compositionally biased region" description="Basic and acidic residues" evidence="1">
    <location>
        <begin position="102"/>
        <end position="115"/>
    </location>
</feature>
<feature type="domain" description="Large ribosomal subunit protein mL59" evidence="2">
    <location>
        <begin position="19"/>
        <end position="134"/>
    </location>
</feature>
<organism evidence="3">
    <name type="scientific">Skeletonema marinoi</name>
    <dbReference type="NCBI Taxonomy" id="267567"/>
    <lineage>
        <taxon>Eukaryota</taxon>
        <taxon>Sar</taxon>
        <taxon>Stramenopiles</taxon>
        <taxon>Ochrophyta</taxon>
        <taxon>Bacillariophyta</taxon>
        <taxon>Coscinodiscophyceae</taxon>
        <taxon>Thalassiosirophycidae</taxon>
        <taxon>Thalassiosirales</taxon>
        <taxon>Skeletonemataceae</taxon>
        <taxon>Skeletonema</taxon>
        <taxon>Skeletonema marinoi-dohrnii complex</taxon>
    </lineage>
</organism>
<sequence>MRSAVRKLCQQGVEALRPQKVNEKWRKPAISRRVAGDLRKAAIRAGTYGKFDAETGAGWDPAWDAPDRRHPLLDAVAAVDDTESVDSILLGTNKGAIQSIRPPKETKRERTRETRAQKIENLLKEADEKIEEYRLEKEANKPKPGIEEEFKQAMKGSRY</sequence>
<protein>
    <recommendedName>
        <fullName evidence="2">Large ribosomal subunit protein mL59 domain-containing protein</fullName>
    </recommendedName>
</protein>
<feature type="region of interest" description="Disordered" evidence="1">
    <location>
        <begin position="90"/>
        <end position="115"/>
    </location>
</feature>
<gene>
    <name evidence="3" type="ORF">SMAR0319_LOCUS610</name>
</gene>
<dbReference type="Pfam" id="PF18126">
    <property type="entry name" value="Mitoc_mL59"/>
    <property type="match status" value="1"/>
</dbReference>
<reference evidence="3" key="1">
    <citation type="submission" date="2021-01" db="EMBL/GenBank/DDBJ databases">
        <authorList>
            <person name="Corre E."/>
            <person name="Pelletier E."/>
            <person name="Niang G."/>
            <person name="Scheremetjew M."/>
            <person name="Finn R."/>
            <person name="Kale V."/>
            <person name="Holt S."/>
            <person name="Cochrane G."/>
            <person name="Meng A."/>
            <person name="Brown T."/>
            <person name="Cohen L."/>
        </authorList>
    </citation>
    <scope>NUCLEOTIDE SEQUENCE</scope>
    <source>
        <strain evidence="3">SM1012Hels-07</strain>
    </source>
</reference>
<dbReference type="AlphaFoldDB" id="A0A7S0TGG1"/>
<proteinExistence type="predicted"/>
<evidence type="ECO:0000259" key="2">
    <source>
        <dbReference type="Pfam" id="PF18126"/>
    </source>
</evidence>
<dbReference type="EMBL" id="HBFJ01000814">
    <property type="protein sequence ID" value="CAD8733461.1"/>
    <property type="molecule type" value="Transcribed_RNA"/>
</dbReference>
<feature type="compositionally biased region" description="Basic and acidic residues" evidence="1">
    <location>
        <begin position="135"/>
        <end position="152"/>
    </location>
</feature>
<name>A0A7S0TGG1_9STRA</name>
<evidence type="ECO:0000313" key="3">
    <source>
        <dbReference type="EMBL" id="CAD8733461.1"/>
    </source>
</evidence>
<evidence type="ECO:0000256" key="1">
    <source>
        <dbReference type="SAM" id="MobiDB-lite"/>
    </source>
</evidence>
<accession>A0A7S0TGG1</accession>
<dbReference type="InterPro" id="IPR040922">
    <property type="entry name" value="Ribosomal_mL59_dom"/>
</dbReference>
<feature type="region of interest" description="Disordered" evidence="1">
    <location>
        <begin position="135"/>
        <end position="159"/>
    </location>
</feature>